<proteinExistence type="predicted"/>
<reference evidence="1 2" key="1">
    <citation type="submission" date="2018-09" db="EMBL/GenBank/DDBJ databases">
        <title>Characterization of the phylogenetic diversity of five novel species belonging to the genus Bifidobacterium.</title>
        <authorList>
            <person name="Lugli G.A."/>
            <person name="Duranti S."/>
            <person name="Milani C."/>
        </authorList>
    </citation>
    <scope>NUCLEOTIDE SEQUENCE [LARGE SCALE GENOMIC DNA]</scope>
    <source>
        <strain evidence="1 2">2034B</strain>
    </source>
</reference>
<protein>
    <submittedName>
        <fullName evidence="1">Uncharacterized protein</fullName>
    </submittedName>
</protein>
<dbReference type="AlphaFoldDB" id="A0A430FFM0"/>
<accession>A0A430FFM0</accession>
<organism evidence="1 2">
    <name type="scientific">Bifidobacterium goeldii</name>
    <dbReference type="NCBI Taxonomy" id="2306975"/>
    <lineage>
        <taxon>Bacteria</taxon>
        <taxon>Bacillati</taxon>
        <taxon>Actinomycetota</taxon>
        <taxon>Actinomycetes</taxon>
        <taxon>Bifidobacteriales</taxon>
        <taxon>Bifidobacteriaceae</taxon>
        <taxon>Bifidobacterium</taxon>
    </lineage>
</organism>
<name>A0A430FFM0_9BIFI</name>
<keyword evidence="2" id="KW-1185">Reference proteome</keyword>
<sequence length="46" mass="5273">MQRWTHSRPFGQAYGPALHMPTSASLRWNVTFNPAVVNLAKRNVTY</sequence>
<dbReference type="EMBL" id="QXGL01000006">
    <property type="protein sequence ID" value="RSX51695.1"/>
    <property type="molecule type" value="Genomic_DNA"/>
</dbReference>
<comment type="caution">
    <text evidence="1">The sequence shown here is derived from an EMBL/GenBank/DDBJ whole genome shotgun (WGS) entry which is preliminary data.</text>
</comment>
<evidence type="ECO:0000313" key="2">
    <source>
        <dbReference type="Proteomes" id="UP000287533"/>
    </source>
</evidence>
<evidence type="ECO:0000313" key="1">
    <source>
        <dbReference type="EMBL" id="RSX51695.1"/>
    </source>
</evidence>
<gene>
    <name evidence="1" type="ORF">D2E25_1670</name>
</gene>
<dbReference type="Proteomes" id="UP000287533">
    <property type="component" value="Unassembled WGS sequence"/>
</dbReference>